<evidence type="ECO:0008006" key="4">
    <source>
        <dbReference type="Google" id="ProtNLM"/>
    </source>
</evidence>
<dbReference type="RefSeq" id="WP_148815060.1">
    <property type="nucleotide sequence ID" value="NZ_CP043046.1"/>
</dbReference>
<dbReference type="KEGG" id="pacr:FXN63_11840"/>
<keyword evidence="1" id="KW-0732">Signal</keyword>
<evidence type="ECO:0000256" key="1">
    <source>
        <dbReference type="SAM" id="SignalP"/>
    </source>
</evidence>
<name>A0A5C0AW37_9BURK</name>
<reference evidence="2 3" key="1">
    <citation type="submission" date="2019-08" db="EMBL/GenBank/DDBJ databases">
        <title>Amphibian skin-associated Pigmentiphaga: genome sequence and occurrence across geography and hosts.</title>
        <authorList>
            <person name="Bletz M.C."/>
            <person name="Bunk B."/>
            <person name="Sproeer C."/>
            <person name="Biwer P."/>
            <person name="Reiter S."/>
            <person name="Rabemananjara F.C.E."/>
            <person name="Schulz S."/>
            <person name="Overmann J."/>
            <person name="Vences M."/>
        </authorList>
    </citation>
    <scope>NUCLEOTIDE SEQUENCE [LARGE SCALE GENOMIC DNA]</scope>
    <source>
        <strain evidence="2 3">Mada1488</strain>
    </source>
</reference>
<sequence length="372" mass="40009">MTHIRRAITLGSIPALAVLVLSGCAAPTPTMTSVTDQMAAREQQRQAAEKSMTEATDQLLSGAIQAGKAIVVTTTVNLDSQQWGDLSNADVSAEFARQRHGITEWRNVDNPAHNFKVGNGQSAIEIKSVKGSHMQVTFGRTLYQVFVVEPGNYTLAGGSNAMPRTVLANPAANAKIRPSALGTVVMDETTFTEYGRGQVWRDATYRTDRVKQTVCTAVRVASGQCASTADASYDQVTQTSAAGYASTTTAKEVPGVWAFVSLRKPFASFSVAKGEVVLVDGFYGDAPTASFTDKDCERVASTKVSCELNKFTMIRIPTSLQDFSKTTPAAELGLPATGEVLKRIQYREPKIFARPGSTNSTRWGQEYALTGR</sequence>
<evidence type="ECO:0000313" key="3">
    <source>
        <dbReference type="Proteomes" id="UP000325161"/>
    </source>
</evidence>
<proteinExistence type="predicted"/>
<dbReference type="OrthoDB" id="8649109at2"/>
<keyword evidence="3" id="KW-1185">Reference proteome</keyword>
<dbReference type="PROSITE" id="PS51257">
    <property type="entry name" value="PROKAR_LIPOPROTEIN"/>
    <property type="match status" value="1"/>
</dbReference>
<dbReference type="AlphaFoldDB" id="A0A5C0AW37"/>
<accession>A0A5C0AW37</accession>
<protein>
    <recommendedName>
        <fullName evidence="4">Lipoprotein</fullName>
    </recommendedName>
</protein>
<gene>
    <name evidence="2" type="ORF">FXN63_11840</name>
</gene>
<organism evidence="2 3">
    <name type="scientific">Pigmentiphaga aceris</name>
    <dbReference type="NCBI Taxonomy" id="1940612"/>
    <lineage>
        <taxon>Bacteria</taxon>
        <taxon>Pseudomonadati</taxon>
        <taxon>Pseudomonadota</taxon>
        <taxon>Betaproteobacteria</taxon>
        <taxon>Burkholderiales</taxon>
        <taxon>Alcaligenaceae</taxon>
        <taxon>Pigmentiphaga</taxon>
    </lineage>
</organism>
<feature type="chain" id="PRO_5022758770" description="Lipoprotein" evidence="1">
    <location>
        <begin position="18"/>
        <end position="372"/>
    </location>
</feature>
<evidence type="ECO:0000313" key="2">
    <source>
        <dbReference type="EMBL" id="QEI06445.1"/>
    </source>
</evidence>
<feature type="signal peptide" evidence="1">
    <location>
        <begin position="1"/>
        <end position="17"/>
    </location>
</feature>
<dbReference type="Proteomes" id="UP000325161">
    <property type="component" value="Chromosome"/>
</dbReference>
<dbReference type="EMBL" id="CP043046">
    <property type="protein sequence ID" value="QEI06445.1"/>
    <property type="molecule type" value="Genomic_DNA"/>
</dbReference>